<dbReference type="GO" id="GO:0030076">
    <property type="term" value="C:light-harvesting complex"/>
    <property type="evidence" value="ECO:0007669"/>
    <property type="project" value="UniProtKB-KW"/>
</dbReference>
<evidence type="ECO:0000256" key="6">
    <source>
        <dbReference type="SAM" id="SignalP"/>
    </source>
</evidence>
<proteinExistence type="inferred from homology"/>
<sequence length="227" mass="25095">MAPLRVLVALSLVGSVASFTTSVRQVVMRPDVVSGRSIDSSPLAASGDVFEEGTEQFKEDFPVFASWGWGPSVQAEKWNGRHAMFGWVMICLTSYAHGHNLIPNPAMQLDVKQWGSLALVSAPTTITNERAVVLFANAHFFVVSLFATISPLPFWDRLLIDPDEDEPVVEQYGAFPEYRWGITPQAEMINGRLAMFGLIAVILQSFITGKPIIDVINLWLGNAYYTM</sequence>
<dbReference type="Gene3D" id="1.10.3460.10">
    <property type="entry name" value="Chlorophyll a/b binding protein domain"/>
    <property type="match status" value="1"/>
</dbReference>
<protein>
    <submittedName>
        <fullName evidence="7">Uncharacterized protein</fullName>
    </submittedName>
</protein>
<dbReference type="SUPFAM" id="SSF103511">
    <property type="entry name" value="Chlorophyll a-b binding protein"/>
    <property type="match status" value="1"/>
</dbReference>
<accession>A0A7S0CLF8</accession>
<dbReference type="Pfam" id="PF00504">
    <property type="entry name" value="Chloroa_b-bind"/>
    <property type="match status" value="1"/>
</dbReference>
<comment type="subcellular location">
    <subcellularLocation>
        <location evidence="1">Plastid</location>
        <location evidence="1">Chloroplast</location>
    </subcellularLocation>
</comment>
<organism evidence="7">
    <name type="scientific">Proboscia inermis</name>
    <dbReference type="NCBI Taxonomy" id="420281"/>
    <lineage>
        <taxon>Eukaryota</taxon>
        <taxon>Sar</taxon>
        <taxon>Stramenopiles</taxon>
        <taxon>Ochrophyta</taxon>
        <taxon>Bacillariophyta</taxon>
        <taxon>Coscinodiscophyceae</taxon>
        <taxon>Rhizosoleniophycidae</taxon>
        <taxon>Rhizosoleniales</taxon>
        <taxon>Rhizosoleniaceae</taxon>
        <taxon>Proboscia</taxon>
    </lineage>
</organism>
<evidence type="ECO:0000256" key="1">
    <source>
        <dbReference type="ARBA" id="ARBA00004229"/>
    </source>
</evidence>
<keyword evidence="5" id="KW-0437">Light-harvesting polypeptide</keyword>
<evidence type="ECO:0000313" key="7">
    <source>
        <dbReference type="EMBL" id="CAD8426803.1"/>
    </source>
</evidence>
<keyword evidence="6" id="KW-0732">Signal</keyword>
<evidence type="ECO:0000256" key="5">
    <source>
        <dbReference type="ARBA" id="ARBA00023243"/>
    </source>
</evidence>
<gene>
    <name evidence="7" type="ORF">PINE0816_LOCUS22968</name>
</gene>
<keyword evidence="4" id="KW-0934">Plastid</keyword>
<feature type="signal peptide" evidence="6">
    <location>
        <begin position="1"/>
        <end position="18"/>
    </location>
</feature>
<name>A0A7S0CLF8_9STRA</name>
<reference evidence="7" key="1">
    <citation type="submission" date="2021-01" db="EMBL/GenBank/DDBJ databases">
        <authorList>
            <person name="Corre E."/>
            <person name="Pelletier E."/>
            <person name="Niang G."/>
            <person name="Scheremetjew M."/>
            <person name="Finn R."/>
            <person name="Kale V."/>
            <person name="Holt S."/>
            <person name="Cochrane G."/>
            <person name="Meng A."/>
            <person name="Brown T."/>
            <person name="Cohen L."/>
        </authorList>
    </citation>
    <scope>NUCLEOTIDE SEQUENCE</scope>
    <source>
        <strain evidence="7">CCAP1064/1</strain>
    </source>
</reference>
<dbReference type="EMBL" id="HBEL01049722">
    <property type="protein sequence ID" value="CAD8426803.1"/>
    <property type="molecule type" value="Transcribed_RNA"/>
</dbReference>
<feature type="chain" id="PRO_5030800200" evidence="6">
    <location>
        <begin position="19"/>
        <end position="227"/>
    </location>
</feature>
<dbReference type="GO" id="GO:0009507">
    <property type="term" value="C:chloroplast"/>
    <property type="evidence" value="ECO:0007669"/>
    <property type="project" value="UniProtKB-SubCell"/>
</dbReference>
<evidence type="ECO:0000256" key="3">
    <source>
        <dbReference type="ARBA" id="ARBA00022528"/>
    </source>
</evidence>
<evidence type="ECO:0000256" key="4">
    <source>
        <dbReference type="ARBA" id="ARBA00022640"/>
    </source>
</evidence>
<evidence type="ECO:0000256" key="2">
    <source>
        <dbReference type="ARBA" id="ARBA00005933"/>
    </source>
</evidence>
<comment type="similarity">
    <text evidence="2">Belongs to the fucoxanthin chlorophyll protein family.</text>
</comment>
<dbReference type="AlphaFoldDB" id="A0A7S0CLF8"/>
<keyword evidence="3" id="KW-0150">Chloroplast</keyword>
<dbReference type="InterPro" id="IPR022796">
    <property type="entry name" value="Chloroa_b-bind"/>
</dbReference>